<gene>
    <name evidence="7" type="ORF">JOB18_033620</name>
</gene>
<keyword evidence="2" id="KW-0808">Transferase</keyword>
<dbReference type="GO" id="GO:0004623">
    <property type="term" value="F:phospholipase A2 activity"/>
    <property type="evidence" value="ECO:0007669"/>
    <property type="project" value="TreeGrafter"/>
</dbReference>
<evidence type="ECO:0000256" key="4">
    <source>
        <dbReference type="ARBA" id="ARBA00023098"/>
    </source>
</evidence>
<dbReference type="PANTHER" id="PTHR13943">
    <property type="entry name" value="HRAS-LIKE SUPPRESSOR - RELATED"/>
    <property type="match status" value="1"/>
</dbReference>
<keyword evidence="3" id="KW-0378">Hydrolase</keyword>
<protein>
    <recommendedName>
        <fullName evidence="6">LRAT domain-containing protein</fullName>
    </recommendedName>
</protein>
<dbReference type="Proteomes" id="UP000693946">
    <property type="component" value="Linkage Group LG12"/>
</dbReference>
<evidence type="ECO:0000256" key="3">
    <source>
        <dbReference type="ARBA" id="ARBA00022801"/>
    </source>
</evidence>
<evidence type="ECO:0000313" key="7">
    <source>
        <dbReference type="EMBL" id="KAG7518395.1"/>
    </source>
</evidence>
<feature type="domain" description="LRAT" evidence="6">
    <location>
        <begin position="7"/>
        <end position="121"/>
    </location>
</feature>
<dbReference type="GO" id="GO:0070292">
    <property type="term" value="P:N-acylphosphatidylethanolamine metabolic process"/>
    <property type="evidence" value="ECO:0007669"/>
    <property type="project" value="TreeGrafter"/>
</dbReference>
<dbReference type="PROSITE" id="PS51934">
    <property type="entry name" value="LRAT"/>
    <property type="match status" value="1"/>
</dbReference>
<keyword evidence="5" id="KW-1133">Transmembrane helix</keyword>
<sequence length="207" mass="22320">MPQPGDLIEIKRRGYQHWAVDVGDGDVVHLVKDDNSSLPIYKFNRWFCGCQVKKEKLKDVAGDNEWKVNNTRDRKQAPLPAEQIVRNALSLVENTVHYRLLQYNCEHFAKELRYGQATSMQVMKLVVGAGVIVVVLAVIYVGPSTVAKAAIKGANLVFTKVGAALKAASATLKAAPKAASATLKAAPAVQKAAPAALLAISIKSTTT</sequence>
<evidence type="ECO:0000256" key="1">
    <source>
        <dbReference type="ARBA" id="ARBA00007824"/>
    </source>
</evidence>
<dbReference type="InterPro" id="IPR007053">
    <property type="entry name" value="LRAT_dom"/>
</dbReference>
<dbReference type="GO" id="GO:0016410">
    <property type="term" value="F:N-acyltransferase activity"/>
    <property type="evidence" value="ECO:0007669"/>
    <property type="project" value="TreeGrafter"/>
</dbReference>
<reference evidence="7 8" key="1">
    <citation type="journal article" date="2021" name="Sci. Rep.">
        <title>Chromosome anchoring in Senegalese sole (Solea senegalensis) reveals sex-associated markers and genome rearrangements in flatfish.</title>
        <authorList>
            <person name="Guerrero-Cozar I."/>
            <person name="Gomez-Garrido J."/>
            <person name="Berbel C."/>
            <person name="Martinez-Blanch J.F."/>
            <person name="Alioto T."/>
            <person name="Claros M.G."/>
            <person name="Gagnaire P.A."/>
            <person name="Manchado M."/>
        </authorList>
    </citation>
    <scope>NUCLEOTIDE SEQUENCE [LARGE SCALE GENOMIC DNA]</scope>
    <source>
        <strain evidence="7">Sse05_10M</strain>
    </source>
</reference>
<keyword evidence="8" id="KW-1185">Reference proteome</keyword>
<keyword evidence="5" id="KW-0472">Membrane</keyword>
<keyword evidence="4" id="KW-0443">Lipid metabolism</keyword>
<comment type="caution">
    <text evidence="7">The sequence shown here is derived from an EMBL/GenBank/DDBJ whole genome shotgun (WGS) entry which is preliminary data.</text>
</comment>
<organism evidence="7 8">
    <name type="scientific">Solea senegalensis</name>
    <name type="common">Senegalese sole</name>
    <dbReference type="NCBI Taxonomy" id="28829"/>
    <lineage>
        <taxon>Eukaryota</taxon>
        <taxon>Metazoa</taxon>
        <taxon>Chordata</taxon>
        <taxon>Craniata</taxon>
        <taxon>Vertebrata</taxon>
        <taxon>Euteleostomi</taxon>
        <taxon>Actinopterygii</taxon>
        <taxon>Neopterygii</taxon>
        <taxon>Teleostei</taxon>
        <taxon>Neoteleostei</taxon>
        <taxon>Acanthomorphata</taxon>
        <taxon>Carangaria</taxon>
        <taxon>Pleuronectiformes</taxon>
        <taxon>Pleuronectoidei</taxon>
        <taxon>Soleidae</taxon>
        <taxon>Solea</taxon>
    </lineage>
</organism>
<evidence type="ECO:0000256" key="2">
    <source>
        <dbReference type="ARBA" id="ARBA00022679"/>
    </source>
</evidence>
<evidence type="ECO:0000256" key="5">
    <source>
        <dbReference type="SAM" id="Phobius"/>
    </source>
</evidence>
<dbReference type="InterPro" id="IPR051496">
    <property type="entry name" value="H-rev107_PLA/AT"/>
</dbReference>
<dbReference type="Pfam" id="PF04970">
    <property type="entry name" value="LRAT"/>
    <property type="match status" value="1"/>
</dbReference>
<evidence type="ECO:0000259" key="6">
    <source>
        <dbReference type="PROSITE" id="PS51934"/>
    </source>
</evidence>
<accession>A0AAV6SK79</accession>
<dbReference type="GO" id="GO:0008970">
    <property type="term" value="F:phospholipase A1 activity"/>
    <property type="evidence" value="ECO:0007669"/>
    <property type="project" value="TreeGrafter"/>
</dbReference>
<keyword evidence="5" id="KW-0812">Transmembrane</keyword>
<evidence type="ECO:0000313" key="8">
    <source>
        <dbReference type="Proteomes" id="UP000693946"/>
    </source>
</evidence>
<dbReference type="GO" id="GO:0005737">
    <property type="term" value="C:cytoplasm"/>
    <property type="evidence" value="ECO:0007669"/>
    <property type="project" value="TreeGrafter"/>
</dbReference>
<dbReference type="AlphaFoldDB" id="A0AAV6SK79"/>
<dbReference type="EMBL" id="JAGKHQ010000004">
    <property type="protein sequence ID" value="KAG7518395.1"/>
    <property type="molecule type" value="Genomic_DNA"/>
</dbReference>
<feature type="transmembrane region" description="Helical" evidence="5">
    <location>
        <begin position="122"/>
        <end position="142"/>
    </location>
</feature>
<dbReference type="PANTHER" id="PTHR13943:SF31">
    <property type="entry name" value="PHOSPHOLIPASE A AND ACYLTRANSFERASE 3"/>
    <property type="match status" value="1"/>
</dbReference>
<comment type="similarity">
    <text evidence="1">Belongs to the H-rev107 family.</text>
</comment>
<proteinExistence type="inferred from homology"/>
<name>A0AAV6SK79_SOLSE</name>